<accession>A0ABU6JFY6</accession>
<comment type="caution">
    <text evidence="1">The sequence shown here is derived from an EMBL/GenBank/DDBJ whole genome shotgun (WGS) entry which is preliminary data.</text>
</comment>
<organism evidence="1 2">
    <name type="scientific">Noviherbaspirillum album</name>
    <dbReference type="NCBI Taxonomy" id="3080276"/>
    <lineage>
        <taxon>Bacteria</taxon>
        <taxon>Pseudomonadati</taxon>
        <taxon>Pseudomonadota</taxon>
        <taxon>Betaproteobacteria</taxon>
        <taxon>Burkholderiales</taxon>
        <taxon>Oxalobacteraceae</taxon>
        <taxon>Noviherbaspirillum</taxon>
    </lineage>
</organism>
<sequence length="100" mass="11141">MNINKLVQDVLSEAALELLDTLAAHTIVASPQQRSSLTLMPVEADNWNPTMMLMREIFEAEILVSGETEWLGFRILQAYGVRDGQLAYQFTPVFAQALSA</sequence>
<dbReference type="RefSeq" id="WP_326509120.1">
    <property type="nucleotide sequence ID" value="NZ_JAWIIV010000030.1"/>
</dbReference>
<name>A0ABU6JFY6_9BURK</name>
<protein>
    <submittedName>
        <fullName evidence="1">Uncharacterized protein</fullName>
    </submittedName>
</protein>
<evidence type="ECO:0000313" key="1">
    <source>
        <dbReference type="EMBL" id="MEC4722445.1"/>
    </source>
</evidence>
<gene>
    <name evidence="1" type="ORF">RY831_25095</name>
</gene>
<reference evidence="1 2" key="1">
    <citation type="submission" date="2023-10" db="EMBL/GenBank/DDBJ databases">
        <title>Noviherbaspirillum sp. CPCC 100848 genome assembly.</title>
        <authorList>
            <person name="Li X.Y."/>
            <person name="Fang X.M."/>
        </authorList>
    </citation>
    <scope>NUCLEOTIDE SEQUENCE [LARGE SCALE GENOMIC DNA]</scope>
    <source>
        <strain evidence="1 2">CPCC 100848</strain>
    </source>
</reference>
<evidence type="ECO:0000313" key="2">
    <source>
        <dbReference type="Proteomes" id="UP001352263"/>
    </source>
</evidence>
<proteinExistence type="predicted"/>
<keyword evidence="2" id="KW-1185">Reference proteome</keyword>
<dbReference type="EMBL" id="JAWIIV010000030">
    <property type="protein sequence ID" value="MEC4722445.1"/>
    <property type="molecule type" value="Genomic_DNA"/>
</dbReference>
<dbReference type="Proteomes" id="UP001352263">
    <property type="component" value="Unassembled WGS sequence"/>
</dbReference>